<dbReference type="InterPro" id="IPR007345">
    <property type="entry name" value="Polysacch_pyruvyl_Trfase"/>
</dbReference>
<dbReference type="EMBL" id="SHKP01000005">
    <property type="protein sequence ID" value="RZU01196.1"/>
    <property type="molecule type" value="Genomic_DNA"/>
</dbReference>
<gene>
    <name evidence="2" type="ORF">EV670_1912</name>
</gene>
<dbReference type="Pfam" id="PF04230">
    <property type="entry name" value="PS_pyruv_trans"/>
    <property type="match status" value="1"/>
</dbReference>
<dbReference type="AlphaFoldDB" id="A0A4V2FU97"/>
<dbReference type="OrthoDB" id="9799278at2"/>
<evidence type="ECO:0000259" key="1">
    <source>
        <dbReference type="Pfam" id="PF04230"/>
    </source>
</evidence>
<dbReference type="RefSeq" id="WP_130431603.1">
    <property type="nucleotide sequence ID" value="NZ_SHKP01000005.1"/>
</dbReference>
<protein>
    <submittedName>
        <fullName evidence="2">Polysaccharide pyruvyl transferase</fullName>
    </submittedName>
</protein>
<evidence type="ECO:0000313" key="3">
    <source>
        <dbReference type="Proteomes" id="UP000293671"/>
    </source>
</evidence>
<keyword evidence="3" id="KW-1185">Reference proteome</keyword>
<sequence length="359" mass="39705">MKVGLLSFQRSLNYGAFFQCLGLQNALRALGHEVEVIDYHPPHRRDKANLRFSRRRLWFHRVNLLRVRQLKFFDDALRNELLLASTRCTGLDELAAQAARYEALVCGSDQIWNAEHTGGALDPAYFGAFGTPQLRRVAYAPSFGGATLDAEHHAAFCALAAGMDVVSVRELSGAAFAARMLGRPVSQMPDPCLLWPGFEEMARPPAIEPGYLMSYRMQPSPLFDAALRAAAAGRQLIHVDDGWPLALPGRSVLPDPAQWLGLIRGSGTLVTNSFHGVVFALLFERPFVAVPRAGAYAGRTERISSFLDCFGLRTLLCEREQDVGSALAAAGQVDWDRVRRVREQERARGLVFLAEALRD</sequence>
<proteinExistence type="predicted"/>
<organism evidence="2 3">
    <name type="scientific">Rivibacter subsaxonicus</name>
    <dbReference type="NCBI Taxonomy" id="457575"/>
    <lineage>
        <taxon>Bacteria</taxon>
        <taxon>Pseudomonadati</taxon>
        <taxon>Pseudomonadota</taxon>
        <taxon>Betaproteobacteria</taxon>
        <taxon>Burkholderiales</taxon>
        <taxon>Rivibacter</taxon>
    </lineage>
</organism>
<accession>A0A4V2FU97</accession>
<feature type="domain" description="Polysaccharide pyruvyl transferase" evidence="1">
    <location>
        <begin position="13"/>
        <end position="291"/>
    </location>
</feature>
<keyword evidence="2" id="KW-0808">Transferase</keyword>
<comment type="caution">
    <text evidence="2">The sequence shown here is derived from an EMBL/GenBank/DDBJ whole genome shotgun (WGS) entry which is preliminary data.</text>
</comment>
<evidence type="ECO:0000313" key="2">
    <source>
        <dbReference type="EMBL" id="RZU01196.1"/>
    </source>
</evidence>
<reference evidence="2 3" key="1">
    <citation type="submission" date="2019-02" db="EMBL/GenBank/DDBJ databases">
        <title>Genomic Encyclopedia of Type Strains, Phase IV (KMG-IV): sequencing the most valuable type-strain genomes for metagenomic binning, comparative biology and taxonomic classification.</title>
        <authorList>
            <person name="Goeker M."/>
        </authorList>
    </citation>
    <scope>NUCLEOTIDE SEQUENCE [LARGE SCALE GENOMIC DNA]</scope>
    <source>
        <strain evidence="2 3">DSM 19570</strain>
    </source>
</reference>
<dbReference type="Proteomes" id="UP000293671">
    <property type="component" value="Unassembled WGS sequence"/>
</dbReference>
<dbReference type="GO" id="GO:0016740">
    <property type="term" value="F:transferase activity"/>
    <property type="evidence" value="ECO:0007669"/>
    <property type="project" value="UniProtKB-KW"/>
</dbReference>
<name>A0A4V2FU97_9BURK</name>